<evidence type="ECO:0000313" key="3">
    <source>
        <dbReference type="Proteomes" id="UP000677668"/>
    </source>
</evidence>
<name>A0ABX8B3H1_9BACT</name>
<accession>A0ABX8B3H1</accession>
<protein>
    <recommendedName>
        <fullName evidence="4">DUF4178 domain-containing protein</fullName>
    </recommendedName>
</protein>
<keyword evidence="3" id="KW-1185">Reference proteome</keyword>
<proteinExistence type="predicted"/>
<organism evidence="2 3">
    <name type="scientific">Chloracidobacterium sp. N</name>
    <dbReference type="NCBI Taxonomy" id="2821540"/>
    <lineage>
        <taxon>Bacteria</taxon>
        <taxon>Pseudomonadati</taxon>
        <taxon>Acidobacteriota</taxon>
        <taxon>Terriglobia</taxon>
        <taxon>Terriglobales</taxon>
        <taxon>Acidobacteriaceae</taxon>
        <taxon>Chloracidobacterium</taxon>
        <taxon>Chloracidobacterium aggregatum</taxon>
    </lineage>
</organism>
<dbReference type="RefSeq" id="WP_211423416.1">
    <property type="nucleotide sequence ID" value="NZ_CP072643.1"/>
</dbReference>
<reference evidence="2 3" key="1">
    <citation type="submission" date="2021-03" db="EMBL/GenBank/DDBJ databases">
        <title>Genomic and phenotypic characterization of Chloracidobacterium isolates provides evidence for multiple species.</title>
        <authorList>
            <person name="Saini M.K."/>
            <person name="Costas A.M.G."/>
            <person name="Tank M."/>
            <person name="Bryant D.A."/>
        </authorList>
    </citation>
    <scope>NUCLEOTIDE SEQUENCE [LARGE SCALE GENOMIC DNA]</scope>
    <source>
        <strain evidence="2 3">N</strain>
    </source>
</reference>
<sequence length="192" mass="21490">MFRQLLDWLVPGRTPRQPPNPPATGEADPTAGWTARPALPLKLHLPAGILNDRISLGDHYRVLSRLGRPGNPQPYAADRFQYPSMGLTVEGTRERIEYFEFIIGPEAWESDVTPALVTLEFPDGQQLRLDSQTDEATLTAYFGPPLERDADEDEIIVRHELDGKLLDWELTPQGKLKRLHVELPLPPPASTG</sequence>
<dbReference type="Proteomes" id="UP000677668">
    <property type="component" value="Chromosome 2"/>
</dbReference>
<feature type="region of interest" description="Disordered" evidence="1">
    <location>
        <begin position="11"/>
        <end position="33"/>
    </location>
</feature>
<evidence type="ECO:0000313" key="2">
    <source>
        <dbReference type="EMBL" id="QUV95180.1"/>
    </source>
</evidence>
<evidence type="ECO:0000256" key="1">
    <source>
        <dbReference type="SAM" id="MobiDB-lite"/>
    </source>
</evidence>
<evidence type="ECO:0008006" key="4">
    <source>
        <dbReference type="Google" id="ProtNLM"/>
    </source>
</evidence>
<dbReference type="EMBL" id="CP072643">
    <property type="protein sequence ID" value="QUV95180.1"/>
    <property type="molecule type" value="Genomic_DNA"/>
</dbReference>
<gene>
    <name evidence="2" type="ORF">J8C05_14250</name>
</gene>